<sequence length="118" mass="12993">MKLECIHQVAVVREPGVLIEDAQSALDLLAAVRYETGCSAMILPREALCGDFFRLPTGLAGEILQKFVNYGMALAVVGDFSAFTSKNLRDFFYESNRGKTVCFLPTEAEALERLGAER</sequence>
<dbReference type="Pfam" id="PF13788">
    <property type="entry name" value="DUF4180"/>
    <property type="match status" value="1"/>
</dbReference>
<accession>A0A8J6JE38</accession>
<evidence type="ECO:0000313" key="3">
    <source>
        <dbReference type="Proteomes" id="UP000607645"/>
    </source>
</evidence>
<evidence type="ECO:0000259" key="1">
    <source>
        <dbReference type="Pfam" id="PF13788"/>
    </source>
</evidence>
<keyword evidence="3" id="KW-1185">Reference proteome</keyword>
<proteinExistence type="predicted"/>
<dbReference type="Proteomes" id="UP000607645">
    <property type="component" value="Unassembled WGS sequence"/>
</dbReference>
<dbReference type="AlphaFoldDB" id="A0A8J6JE38"/>
<dbReference type="InterPro" id="IPR025438">
    <property type="entry name" value="DUF4180"/>
</dbReference>
<dbReference type="RefSeq" id="WP_155151557.1">
    <property type="nucleotide sequence ID" value="NZ_JACOPQ010000010.1"/>
</dbReference>
<organism evidence="2 3">
    <name type="scientific">Lawsonibacter faecis</name>
    <dbReference type="NCBI Taxonomy" id="2763052"/>
    <lineage>
        <taxon>Bacteria</taxon>
        <taxon>Bacillati</taxon>
        <taxon>Bacillota</taxon>
        <taxon>Clostridia</taxon>
        <taxon>Eubacteriales</taxon>
        <taxon>Oscillospiraceae</taxon>
        <taxon>Lawsonibacter</taxon>
    </lineage>
</organism>
<gene>
    <name evidence="2" type="ORF">H8S62_12545</name>
</gene>
<reference evidence="2" key="1">
    <citation type="submission" date="2020-08" db="EMBL/GenBank/DDBJ databases">
        <title>Genome public.</title>
        <authorList>
            <person name="Liu C."/>
            <person name="Sun Q."/>
        </authorList>
    </citation>
    <scope>NUCLEOTIDE SEQUENCE</scope>
    <source>
        <strain evidence="2">NSJ-52</strain>
    </source>
</reference>
<comment type="caution">
    <text evidence="2">The sequence shown here is derived from an EMBL/GenBank/DDBJ whole genome shotgun (WGS) entry which is preliminary data.</text>
</comment>
<evidence type="ECO:0000313" key="2">
    <source>
        <dbReference type="EMBL" id="MBC5737836.1"/>
    </source>
</evidence>
<dbReference type="EMBL" id="JACOPQ010000010">
    <property type="protein sequence ID" value="MBC5737836.1"/>
    <property type="molecule type" value="Genomic_DNA"/>
</dbReference>
<name>A0A8J6JE38_9FIRM</name>
<feature type="domain" description="DUF4180" evidence="1">
    <location>
        <begin position="8"/>
        <end position="114"/>
    </location>
</feature>
<protein>
    <submittedName>
        <fullName evidence="2">DUF4180 domain-containing protein</fullName>
    </submittedName>
</protein>